<feature type="region of interest" description="Disordered" evidence="1">
    <location>
        <begin position="1"/>
        <end position="22"/>
    </location>
</feature>
<dbReference type="Proteomes" id="UP001523262">
    <property type="component" value="Unassembled WGS sequence"/>
</dbReference>
<evidence type="ECO:0000313" key="3">
    <source>
        <dbReference type="Proteomes" id="UP001523262"/>
    </source>
</evidence>
<proteinExistence type="predicted"/>
<organism evidence="2 3">
    <name type="scientific">Neobacillus pocheonensis</name>
    <dbReference type="NCBI Taxonomy" id="363869"/>
    <lineage>
        <taxon>Bacteria</taxon>
        <taxon>Bacillati</taxon>
        <taxon>Bacillota</taxon>
        <taxon>Bacilli</taxon>
        <taxon>Bacillales</taxon>
        <taxon>Bacillaceae</taxon>
        <taxon>Neobacillus</taxon>
    </lineage>
</organism>
<name>A0ABT0WFN9_9BACI</name>
<dbReference type="EMBL" id="JAMQCR010000002">
    <property type="protein sequence ID" value="MCM2535125.1"/>
    <property type="molecule type" value="Genomic_DNA"/>
</dbReference>
<evidence type="ECO:0000313" key="2">
    <source>
        <dbReference type="EMBL" id="MCM2535125.1"/>
    </source>
</evidence>
<keyword evidence="3" id="KW-1185">Reference proteome</keyword>
<gene>
    <name evidence="2" type="ORF">NDK43_25780</name>
</gene>
<accession>A0ABT0WFN9</accession>
<comment type="caution">
    <text evidence="2">The sequence shown here is derived from an EMBL/GenBank/DDBJ whole genome shotgun (WGS) entry which is preliminary data.</text>
</comment>
<evidence type="ECO:0000256" key="1">
    <source>
        <dbReference type="SAM" id="MobiDB-lite"/>
    </source>
</evidence>
<sequence>MMSKVENKFLHSRKSDKEYGSHVDNKKSGVFLKSAGEKVVPIFSKGEVEGAKEEYIMFFAPVKDRLDCILEVGDDIKIPLTK</sequence>
<protein>
    <submittedName>
        <fullName evidence="2">Uncharacterized protein</fullName>
    </submittedName>
</protein>
<reference evidence="2 3" key="1">
    <citation type="submission" date="2022-06" db="EMBL/GenBank/DDBJ databases">
        <authorList>
            <person name="Jeon C.O."/>
        </authorList>
    </citation>
    <scope>NUCLEOTIDE SEQUENCE [LARGE SCALE GENOMIC DNA]</scope>
    <source>
        <strain evidence="2 3">KCTC 13943</strain>
    </source>
</reference>